<reference evidence="1" key="1">
    <citation type="submission" date="2022-12" db="EMBL/GenBank/DDBJ databases">
        <title>Genome Sequence of Lasiodiplodia mahajangana.</title>
        <authorList>
            <person name="Buettner E."/>
        </authorList>
    </citation>
    <scope>NUCLEOTIDE SEQUENCE</scope>
    <source>
        <strain evidence="1">VT137</strain>
    </source>
</reference>
<gene>
    <name evidence="1" type="ORF">O1611_g3809</name>
</gene>
<name>A0ACC2JRD5_9PEZI</name>
<proteinExistence type="predicted"/>
<comment type="caution">
    <text evidence="1">The sequence shown here is derived from an EMBL/GenBank/DDBJ whole genome shotgun (WGS) entry which is preliminary data.</text>
</comment>
<dbReference type="EMBL" id="JAPUUL010000651">
    <property type="protein sequence ID" value="KAJ8129823.1"/>
    <property type="molecule type" value="Genomic_DNA"/>
</dbReference>
<organism evidence="1 2">
    <name type="scientific">Lasiodiplodia mahajangana</name>
    <dbReference type="NCBI Taxonomy" id="1108764"/>
    <lineage>
        <taxon>Eukaryota</taxon>
        <taxon>Fungi</taxon>
        <taxon>Dikarya</taxon>
        <taxon>Ascomycota</taxon>
        <taxon>Pezizomycotina</taxon>
        <taxon>Dothideomycetes</taxon>
        <taxon>Dothideomycetes incertae sedis</taxon>
        <taxon>Botryosphaeriales</taxon>
        <taxon>Botryosphaeriaceae</taxon>
        <taxon>Lasiodiplodia</taxon>
    </lineage>
</organism>
<evidence type="ECO:0000313" key="2">
    <source>
        <dbReference type="Proteomes" id="UP001153332"/>
    </source>
</evidence>
<dbReference type="Proteomes" id="UP001153332">
    <property type="component" value="Unassembled WGS sequence"/>
</dbReference>
<sequence>MLVRSSSSYLSQKLSFRRPKITTLQPIPRVQYDLLQVDLGRVRLPPEPTVVQAATIGSHVHIGQNAVIGEFAIIKDYVRVLDGAIVAPQHGHPELQHRRRPARARRRRGPRGRPRGLRA</sequence>
<keyword evidence="2" id="KW-1185">Reference proteome</keyword>
<protein>
    <submittedName>
        <fullName evidence="1">Uncharacterized protein</fullName>
    </submittedName>
</protein>
<accession>A0ACC2JRD5</accession>
<evidence type="ECO:0000313" key="1">
    <source>
        <dbReference type="EMBL" id="KAJ8129823.1"/>
    </source>
</evidence>